<reference evidence="10" key="1">
    <citation type="submission" date="2020-10" db="EMBL/GenBank/DDBJ databases">
        <authorList>
            <person name="Gilroy R."/>
        </authorList>
    </citation>
    <scope>NUCLEOTIDE SEQUENCE</scope>
    <source>
        <strain evidence="10">ChiBcec15-4380</strain>
    </source>
</reference>
<reference evidence="10" key="2">
    <citation type="journal article" date="2021" name="PeerJ">
        <title>Extensive microbial diversity within the chicken gut microbiome revealed by metagenomics and culture.</title>
        <authorList>
            <person name="Gilroy R."/>
            <person name="Ravi A."/>
            <person name="Getino M."/>
            <person name="Pursley I."/>
            <person name="Horton D.L."/>
            <person name="Alikhan N.F."/>
            <person name="Baker D."/>
            <person name="Gharbi K."/>
            <person name="Hall N."/>
            <person name="Watson M."/>
            <person name="Adriaenssens E.M."/>
            <person name="Foster-Nyarko E."/>
            <person name="Jarju S."/>
            <person name="Secka A."/>
            <person name="Antonio M."/>
            <person name="Oren A."/>
            <person name="Chaudhuri R.R."/>
            <person name="La Ragione R."/>
            <person name="Hildebrand F."/>
            <person name="Pallen M.J."/>
        </authorList>
    </citation>
    <scope>NUCLEOTIDE SEQUENCE</scope>
    <source>
        <strain evidence="10">ChiBcec15-4380</strain>
    </source>
</reference>
<evidence type="ECO:0000256" key="1">
    <source>
        <dbReference type="ARBA" id="ARBA00004127"/>
    </source>
</evidence>
<feature type="transmembrane region" description="Helical" evidence="9">
    <location>
        <begin position="169"/>
        <end position="191"/>
    </location>
</feature>
<feature type="transmembrane region" description="Helical" evidence="9">
    <location>
        <begin position="129"/>
        <end position="149"/>
    </location>
</feature>
<feature type="site" description="Determinant of potassium dependence" evidence="9">
    <location>
        <position position="496"/>
    </location>
</feature>
<comment type="caution">
    <text evidence="9">Lacks conserved residue(s) required for the propagation of feature annotation.</text>
</comment>
<dbReference type="Pfam" id="PF03030">
    <property type="entry name" value="H_PPase"/>
    <property type="match status" value="1"/>
</dbReference>
<feature type="transmembrane region" description="Helical" evidence="9">
    <location>
        <begin position="247"/>
        <end position="265"/>
    </location>
</feature>
<dbReference type="GO" id="GO:0009678">
    <property type="term" value="F:diphosphate hydrolysis-driven proton transmembrane transporter activity"/>
    <property type="evidence" value="ECO:0007669"/>
    <property type="project" value="UniProtKB-UniRule"/>
</dbReference>
<keyword evidence="2 9" id="KW-0813">Transport</keyword>
<evidence type="ECO:0000256" key="4">
    <source>
        <dbReference type="ARBA" id="ARBA00022842"/>
    </source>
</evidence>
<comment type="catalytic activity">
    <reaction evidence="9">
        <text>Na(+)(in) + diphosphate + H2O = Na(+)(out) + 2 phosphate + H(+)</text>
        <dbReference type="Rhea" id="RHEA:57884"/>
        <dbReference type="ChEBI" id="CHEBI:15377"/>
        <dbReference type="ChEBI" id="CHEBI:15378"/>
        <dbReference type="ChEBI" id="CHEBI:29101"/>
        <dbReference type="ChEBI" id="CHEBI:33019"/>
        <dbReference type="ChEBI" id="CHEBI:43474"/>
        <dbReference type="EC" id="7.2.3.1"/>
    </reaction>
</comment>
<dbReference type="NCBIfam" id="NF001960">
    <property type="entry name" value="PRK00733.3-5"/>
    <property type="match status" value="1"/>
</dbReference>
<dbReference type="HAMAP" id="MF_01129">
    <property type="entry name" value="PPase_energized_pump"/>
    <property type="match status" value="1"/>
</dbReference>
<evidence type="ECO:0000256" key="3">
    <source>
        <dbReference type="ARBA" id="ARBA00022692"/>
    </source>
</evidence>
<gene>
    <name evidence="9" type="primary">hppA</name>
    <name evidence="10" type="ORF">IAA53_01965</name>
</gene>
<dbReference type="EC" id="7.2.3.1" evidence="9"/>
<comment type="similarity">
    <text evidence="9">Belongs to the H(+)-translocating pyrophosphatase (TC 3.A.10) family. K(+)-stimulated subfamily.</text>
</comment>
<comment type="function">
    <text evidence="9">Sodium pump that utilizes the energy of pyrophosphate hydrolysis as the driving force for Na(+) movement across the membrane.</text>
</comment>
<feature type="transmembrane region" description="Helical" evidence="9">
    <location>
        <begin position="285"/>
        <end position="307"/>
    </location>
</feature>
<keyword evidence="8 9" id="KW-0472">Membrane</keyword>
<comment type="subcellular location">
    <subcellularLocation>
        <location evidence="9">Cell membrane</location>
        <topology evidence="9">Multi-pass membrane protein</topology>
    </subcellularLocation>
    <subcellularLocation>
        <location evidence="1">Endomembrane system</location>
        <topology evidence="1">Multi-pass membrane protein</topology>
    </subcellularLocation>
</comment>
<evidence type="ECO:0000256" key="6">
    <source>
        <dbReference type="ARBA" id="ARBA00022989"/>
    </source>
</evidence>
<evidence type="ECO:0000313" key="10">
    <source>
        <dbReference type="EMBL" id="HIR50047.1"/>
    </source>
</evidence>
<feature type="transmembrane region" description="Helical" evidence="9">
    <location>
        <begin position="533"/>
        <end position="557"/>
    </location>
</feature>
<dbReference type="NCBIfam" id="TIGR01104">
    <property type="entry name" value="V_PPase"/>
    <property type="match status" value="1"/>
</dbReference>
<comment type="subunit">
    <text evidence="9">Homodimer.</text>
</comment>
<dbReference type="GO" id="GO:0012505">
    <property type="term" value="C:endomembrane system"/>
    <property type="evidence" value="ECO:0007669"/>
    <property type="project" value="UniProtKB-SubCell"/>
</dbReference>
<keyword evidence="9" id="KW-0739">Sodium transport</keyword>
<organism evidence="10 11">
    <name type="scientific">Candidatus Avoscillospira avicola</name>
    <dbReference type="NCBI Taxonomy" id="2840706"/>
    <lineage>
        <taxon>Bacteria</taxon>
        <taxon>Bacillati</taxon>
        <taxon>Bacillota</taxon>
        <taxon>Clostridia</taxon>
        <taxon>Eubacteriales</taxon>
        <taxon>Oscillospiraceae</taxon>
        <taxon>Oscillospiraceae incertae sedis</taxon>
        <taxon>Candidatus Avoscillospira</taxon>
    </lineage>
</organism>
<accession>A0A9D1IVG8</accession>
<comment type="caution">
    <text evidence="10">The sequence shown here is derived from an EMBL/GenBank/DDBJ whole genome shotgun (WGS) entry which is preliminary data.</text>
</comment>
<name>A0A9D1IVG8_9FIRM</name>
<keyword evidence="3 9" id="KW-0812">Transmembrane</keyword>
<keyword evidence="9" id="KW-0915">Sodium</keyword>
<keyword evidence="6 9" id="KW-1133">Transmembrane helix</keyword>
<comment type="activity regulation">
    <text evidence="9">Requires K(+) for maximal activity.</text>
</comment>
<proteinExistence type="inferred from homology"/>
<protein>
    <recommendedName>
        <fullName evidence="9">Putative K(+)-stimulated pyrophosphate-energized sodium pump</fullName>
        <ecNumber evidence="9">7.2.3.1</ecNumber>
    </recommendedName>
    <alternativeName>
        <fullName evidence="9">Membrane-bound sodium-translocating pyrophosphatase</fullName>
    </alternativeName>
    <alternativeName>
        <fullName evidence="9">Pyrophosphate-energized inorganic pyrophosphatase</fullName>
        <shortName evidence="9">Na(+)-PPase</shortName>
    </alternativeName>
</protein>
<dbReference type="GO" id="GO:0000287">
    <property type="term" value="F:magnesium ion binding"/>
    <property type="evidence" value="ECO:0007669"/>
    <property type="project" value="UniProtKB-UniRule"/>
</dbReference>
<dbReference type="Proteomes" id="UP000824239">
    <property type="component" value="Unassembled WGS sequence"/>
</dbReference>
<keyword evidence="9" id="KW-1003">Cell membrane</keyword>
<dbReference type="PANTHER" id="PTHR31998">
    <property type="entry name" value="K(+)-INSENSITIVE PYROPHOSPHATE-ENERGIZED PROTON PUMP"/>
    <property type="match status" value="1"/>
</dbReference>
<evidence type="ECO:0000256" key="2">
    <source>
        <dbReference type="ARBA" id="ARBA00022448"/>
    </source>
</evidence>
<evidence type="ECO:0000256" key="8">
    <source>
        <dbReference type="ARBA" id="ARBA00023136"/>
    </source>
</evidence>
<evidence type="ECO:0000256" key="5">
    <source>
        <dbReference type="ARBA" id="ARBA00022967"/>
    </source>
</evidence>
<comment type="cofactor">
    <cofactor evidence="9">
        <name>Mg(2+)</name>
        <dbReference type="ChEBI" id="CHEBI:18420"/>
    </cofactor>
</comment>
<evidence type="ECO:0000256" key="9">
    <source>
        <dbReference type="HAMAP-Rule" id="MF_01129"/>
    </source>
</evidence>
<keyword evidence="7 9" id="KW-0406">Ion transport</keyword>
<dbReference type="GO" id="GO:0030955">
    <property type="term" value="F:potassium ion binding"/>
    <property type="evidence" value="ECO:0007669"/>
    <property type="project" value="UniProtKB-UniRule"/>
</dbReference>
<keyword evidence="5 9" id="KW-1278">Translocase</keyword>
<dbReference type="AlphaFoldDB" id="A0A9D1IVG8"/>
<dbReference type="InterPro" id="IPR004131">
    <property type="entry name" value="PPase-energised_H-pump"/>
</dbReference>
<dbReference type="EMBL" id="DVHE01000014">
    <property type="protein sequence ID" value="HIR50047.1"/>
    <property type="molecule type" value="Genomic_DNA"/>
</dbReference>
<feature type="transmembrane region" description="Helical" evidence="9">
    <location>
        <begin position="362"/>
        <end position="384"/>
    </location>
</feature>
<dbReference type="PIRSF" id="PIRSF001265">
    <property type="entry name" value="H+-PPase"/>
    <property type="match status" value="1"/>
</dbReference>
<keyword evidence="10" id="KW-0378">Hydrolase</keyword>
<dbReference type="GO" id="GO:0005886">
    <property type="term" value="C:plasma membrane"/>
    <property type="evidence" value="ECO:0007669"/>
    <property type="project" value="UniProtKB-SubCell"/>
</dbReference>
<dbReference type="NCBIfam" id="NF001954">
    <property type="entry name" value="PRK00733.2-2"/>
    <property type="match status" value="1"/>
</dbReference>
<feature type="transmembrane region" description="Helical" evidence="9">
    <location>
        <begin position="630"/>
        <end position="650"/>
    </location>
</feature>
<feature type="transmembrane region" description="Helical" evidence="9">
    <location>
        <begin position="437"/>
        <end position="458"/>
    </location>
</feature>
<feature type="transmembrane region" description="Helical" evidence="9">
    <location>
        <begin position="57"/>
        <end position="87"/>
    </location>
</feature>
<dbReference type="PRINTS" id="PR00173">
    <property type="entry name" value="EDTRNSPORT"/>
</dbReference>
<evidence type="ECO:0000313" key="11">
    <source>
        <dbReference type="Proteomes" id="UP000824239"/>
    </source>
</evidence>
<dbReference type="GO" id="GO:0006814">
    <property type="term" value="P:sodium ion transport"/>
    <property type="evidence" value="ECO:0007669"/>
    <property type="project" value="UniProtKB-UniRule"/>
</dbReference>
<evidence type="ECO:0000256" key="7">
    <source>
        <dbReference type="ARBA" id="ARBA00023065"/>
    </source>
</evidence>
<feature type="transmembrane region" description="Helical" evidence="9">
    <location>
        <begin position="319"/>
        <end position="342"/>
    </location>
</feature>
<feature type="transmembrane region" description="Helical" evidence="9">
    <location>
        <begin position="502"/>
        <end position="521"/>
    </location>
</feature>
<keyword evidence="9" id="KW-0630">Potassium</keyword>
<dbReference type="GO" id="GO:0004427">
    <property type="term" value="F:inorganic diphosphate phosphatase activity"/>
    <property type="evidence" value="ECO:0007669"/>
    <property type="project" value="UniProtKB-UniRule"/>
</dbReference>
<keyword evidence="4 9" id="KW-0460">Magnesium</keyword>
<feature type="transmembrane region" description="Helical" evidence="9">
    <location>
        <begin position="607"/>
        <end position="624"/>
    </location>
</feature>
<feature type="transmembrane region" description="Helical" evidence="9">
    <location>
        <begin position="405"/>
        <end position="431"/>
    </location>
</feature>
<sequence length="728" mass="75420">MQLIIVLVVFAAGLALAFAAFNFFGVRKLPEGNEKMQEIAAAIRVGANAFIAYEYQVLLLVIAIVAVILALVTMWQAAVALVVGAVMSGCAGFVGMRIATYANVRVANKARETHDIGQTVQVAFRGGSVMGLCVGGFALLGLAAVYLVFGLAMGQLYIAESSYVNYLGLSFIPFTMTLSGYALGCSIVAMFNRVGGGIYTKAADMGADLVGKTEAQIPEDDPRNPATIADNVGDNVGDVAGLGSDLLESYVGAISSGIILAYHMFLQSSALGTGMTETMLQKCVLFPLIFVSIGMLACCIGIASLLLKKRLSQDPRKELDGATYVAAAATIVLGFLAAWLLFRGEDSAVLKAALGFSAGSLSPWIAATIGVVAGVAIGILAEYYTSADYQPTLRLARTAEEGSALTITQGLALGMRSCMAPCIVLAIGIMTSYAVSGMYGVAMAAMGMLSFVTVTVSVDTYGPISDNAGGIAEMSELEPEVRKITDTLDSVGNTTAAIGKGFAIGSGALAALSLMISYLYSFNEVGTELVLNMMTPTVLAGAIVGGALPFLFSGMLIEAVAKAARKMVSEVRRQFREIPGILEGTAKPDYKTCISISYKGAIDEMKLPSLLAIVVPVGCGFLFGPAFVGGLIIGSTLAAIMIAIFCGNAGGAWDNGKKYIEAGGVEGAGKGSAAHSAAVVGDTVGDPLKDTVGPCLDIFIKIMSTVSLVISPVFAQYNLIGFLSRLFS</sequence>